<evidence type="ECO:0000256" key="3">
    <source>
        <dbReference type="ARBA" id="ARBA00022723"/>
    </source>
</evidence>
<dbReference type="Gene3D" id="2.170.220.10">
    <property type="match status" value="1"/>
</dbReference>
<evidence type="ECO:0000256" key="4">
    <source>
        <dbReference type="ARBA" id="ARBA00022741"/>
    </source>
</evidence>
<comment type="catalytic activity">
    <reaction evidence="9 10">
        <text>tRNA(Met) + L-methionine + ATP = L-methionyl-tRNA(Met) + AMP + diphosphate</text>
        <dbReference type="Rhea" id="RHEA:13481"/>
        <dbReference type="Rhea" id="RHEA-COMP:9667"/>
        <dbReference type="Rhea" id="RHEA-COMP:9698"/>
        <dbReference type="ChEBI" id="CHEBI:30616"/>
        <dbReference type="ChEBI" id="CHEBI:33019"/>
        <dbReference type="ChEBI" id="CHEBI:57844"/>
        <dbReference type="ChEBI" id="CHEBI:78442"/>
        <dbReference type="ChEBI" id="CHEBI:78530"/>
        <dbReference type="ChEBI" id="CHEBI:456215"/>
        <dbReference type="EC" id="6.1.1.10"/>
    </reaction>
</comment>
<dbReference type="InterPro" id="IPR009080">
    <property type="entry name" value="tRNAsynth_Ia_anticodon-bd"/>
</dbReference>
<evidence type="ECO:0000313" key="14">
    <source>
        <dbReference type="EMBL" id="XAY07474.1"/>
    </source>
</evidence>
<keyword evidence="2 10" id="KW-0436">Ligase</keyword>
<feature type="domain" description="Methionyl-tRNA synthetase anticodon-binding" evidence="13">
    <location>
        <begin position="374"/>
        <end position="476"/>
    </location>
</feature>
<evidence type="ECO:0000256" key="8">
    <source>
        <dbReference type="ARBA" id="ARBA00023146"/>
    </source>
</evidence>
<evidence type="ECO:0000259" key="11">
    <source>
        <dbReference type="Pfam" id="PF01406"/>
    </source>
</evidence>
<dbReference type="GO" id="GO:0046872">
    <property type="term" value="F:metal ion binding"/>
    <property type="evidence" value="ECO:0007669"/>
    <property type="project" value="UniProtKB-KW"/>
</dbReference>
<evidence type="ECO:0000259" key="13">
    <source>
        <dbReference type="Pfam" id="PF19303"/>
    </source>
</evidence>
<dbReference type="InterPro" id="IPR014758">
    <property type="entry name" value="Met-tRNA_synth"/>
</dbReference>
<dbReference type="Gene3D" id="3.40.50.620">
    <property type="entry name" value="HUPs"/>
    <property type="match status" value="1"/>
</dbReference>
<comment type="similarity">
    <text evidence="10">Belongs to the class-I aminoacyl-tRNA synthetase family. MetG type 2A subfamily.</text>
</comment>
<dbReference type="CDD" id="cd07957">
    <property type="entry name" value="Anticodon_Ia_Met"/>
    <property type="match status" value="1"/>
</dbReference>
<dbReference type="GO" id="GO:0005524">
    <property type="term" value="F:ATP binding"/>
    <property type="evidence" value="ECO:0007669"/>
    <property type="project" value="UniProtKB-UniRule"/>
</dbReference>
<evidence type="ECO:0000256" key="5">
    <source>
        <dbReference type="ARBA" id="ARBA00022833"/>
    </source>
</evidence>
<dbReference type="InterPro" id="IPR015413">
    <property type="entry name" value="Methionyl/Leucyl_tRNA_Synth"/>
</dbReference>
<evidence type="ECO:0000256" key="1">
    <source>
        <dbReference type="ARBA" id="ARBA00003314"/>
    </source>
</evidence>
<dbReference type="InterPro" id="IPR032678">
    <property type="entry name" value="tRNA-synt_1_cat_dom"/>
</dbReference>
<dbReference type="EC" id="6.1.1.10" evidence="10"/>
<keyword evidence="4 10" id="KW-0547">Nucleotide-binding</keyword>
<evidence type="ECO:0000256" key="10">
    <source>
        <dbReference type="HAMAP-Rule" id="MF_01228"/>
    </source>
</evidence>
<dbReference type="GO" id="GO:0006431">
    <property type="term" value="P:methionyl-tRNA aminoacylation"/>
    <property type="evidence" value="ECO:0007669"/>
    <property type="project" value="UniProtKB-UniRule"/>
</dbReference>
<evidence type="ECO:0000256" key="9">
    <source>
        <dbReference type="ARBA" id="ARBA00047364"/>
    </source>
</evidence>
<keyword evidence="5 10" id="KW-0862">Zinc</keyword>
<dbReference type="InterPro" id="IPR023457">
    <property type="entry name" value="Met-tRNA_synth_2"/>
</dbReference>
<dbReference type="PANTHER" id="PTHR43326:SF1">
    <property type="entry name" value="METHIONINE--TRNA LIGASE, MITOCHONDRIAL"/>
    <property type="match status" value="1"/>
</dbReference>
<dbReference type="KEGG" id="parq:DSM112329_04357"/>
<feature type="binding site" evidence="10">
    <location>
        <position position="144"/>
    </location>
    <ligand>
        <name>Zn(2+)</name>
        <dbReference type="ChEBI" id="CHEBI:29105"/>
    </ligand>
</feature>
<dbReference type="CDD" id="cd00814">
    <property type="entry name" value="MetRS_core"/>
    <property type="match status" value="1"/>
</dbReference>
<evidence type="ECO:0000259" key="12">
    <source>
        <dbReference type="Pfam" id="PF09334"/>
    </source>
</evidence>
<feature type="binding site" evidence="10">
    <location>
        <position position="147"/>
    </location>
    <ligand>
        <name>Zn(2+)</name>
        <dbReference type="ChEBI" id="CHEBI:29105"/>
    </ligand>
</feature>
<feature type="binding site" evidence="10">
    <location>
        <position position="126"/>
    </location>
    <ligand>
        <name>Zn(2+)</name>
        <dbReference type="ChEBI" id="CHEBI:29105"/>
    </ligand>
</feature>
<dbReference type="Pfam" id="PF19303">
    <property type="entry name" value="Anticodon_3"/>
    <property type="match status" value="1"/>
</dbReference>
<dbReference type="GO" id="GO:0004825">
    <property type="term" value="F:methionine-tRNA ligase activity"/>
    <property type="evidence" value="ECO:0007669"/>
    <property type="project" value="UniProtKB-UniRule"/>
</dbReference>
<evidence type="ECO:0000256" key="7">
    <source>
        <dbReference type="ARBA" id="ARBA00022917"/>
    </source>
</evidence>
<keyword evidence="7 10" id="KW-0648">Protein biosynthesis</keyword>
<evidence type="ECO:0000256" key="2">
    <source>
        <dbReference type="ARBA" id="ARBA00022598"/>
    </source>
</evidence>
<feature type="domain" description="tRNA synthetases class I catalytic" evidence="11">
    <location>
        <begin position="13"/>
        <end position="120"/>
    </location>
</feature>
<dbReference type="Pfam" id="PF01406">
    <property type="entry name" value="tRNA-synt_1e"/>
    <property type="match status" value="1"/>
</dbReference>
<protein>
    <recommendedName>
        <fullName evidence="10">Methionine--tRNA ligase</fullName>
        <ecNumber evidence="10">6.1.1.10</ecNumber>
    </recommendedName>
    <alternativeName>
        <fullName evidence="10">Methionyl-tRNA synthetase</fullName>
        <shortName evidence="10">MetRS</shortName>
    </alternativeName>
</protein>
<dbReference type="Gene3D" id="1.10.730.10">
    <property type="entry name" value="Isoleucyl-tRNA Synthetase, Domain 1"/>
    <property type="match status" value="1"/>
</dbReference>
<dbReference type="EMBL" id="CP114014">
    <property type="protein sequence ID" value="XAY07474.1"/>
    <property type="molecule type" value="Genomic_DNA"/>
</dbReference>
<comment type="cofactor">
    <cofactor evidence="10">
        <name>Zn(2+)</name>
        <dbReference type="ChEBI" id="CHEBI:29105"/>
    </cofactor>
    <text evidence="10">Binds 1 zinc ion per subunit.</text>
</comment>
<reference evidence="14" key="1">
    <citation type="submission" date="2022-12" db="EMBL/GenBank/DDBJ databases">
        <title>Paraconexibacter alkalitolerans sp. nov. and Baekduia alba sp. nov., isolated from soil and emended description of the genera Paraconexibacter (Chun et al., 2020) and Baekduia (An et al., 2020).</title>
        <authorList>
            <person name="Vieira S."/>
            <person name="Huber K.J."/>
            <person name="Geppert A."/>
            <person name="Wolf J."/>
            <person name="Neumann-Schaal M."/>
            <person name="Muesken M."/>
            <person name="Overmann J."/>
        </authorList>
    </citation>
    <scope>NUCLEOTIDE SEQUENCE</scope>
    <source>
        <strain evidence="14">AEG42_29</strain>
    </source>
</reference>
<comment type="function">
    <text evidence="1 10">Is required not only for elongation of protein synthesis but also for the initiation of all mRNA translation through initiator tRNA(fMet) aminoacylation.</text>
</comment>
<feature type="short sequence motif" description="'KMSKS' region" evidence="10">
    <location>
        <begin position="296"/>
        <end position="300"/>
    </location>
</feature>
<proteinExistence type="inferred from homology"/>
<dbReference type="InterPro" id="IPR041872">
    <property type="entry name" value="Anticodon_Met"/>
</dbReference>
<dbReference type="RefSeq" id="WP_354698667.1">
    <property type="nucleotide sequence ID" value="NZ_CP114014.1"/>
</dbReference>
<gene>
    <name evidence="10 14" type="primary">metG</name>
    <name evidence="14" type="ORF">DSM112329_04357</name>
</gene>
<keyword evidence="3 10" id="KW-0479">Metal-binding</keyword>
<dbReference type="GO" id="GO:0005737">
    <property type="term" value="C:cytoplasm"/>
    <property type="evidence" value="ECO:0007669"/>
    <property type="project" value="UniProtKB-SubCell"/>
</dbReference>
<comment type="subunit">
    <text evidence="10">Monomer.</text>
</comment>
<comment type="subcellular location">
    <subcellularLocation>
        <location evidence="10">Cytoplasm</location>
    </subcellularLocation>
</comment>
<keyword evidence="8 10" id="KW-0030">Aminoacyl-tRNA synthetase</keyword>
<sequence length="505" mass="56704">MGTFYVTTPIYYVNAAPHMGHAYTTIAADVMARHHRQRGDEVFFLTGVDEHGEPVANAADALGMTPQALADQNAERFRSLMPRLNASNDFFIRTTDPEHKAKVQEVLVRIKDNGYVYKDHYEGWYCPRCADFKSEAEIEDGSRCPIHHIELTMEKEENYFFKLSAFQERLEQHYADHPEFVGPRHRANEALSFIKGGLQDVSLSRAKLTWGVTVPWDEDHVFYVWFDALLNYYTALSYAKPGEDLTGTFWPPQQHVIGKDILKFHAVFWPALLMAADLPLPERLYIHGYLLMDGEKMSKSLGNVLDPFVVMDRFGTDALRHYVLRDVTFGQDGSVSTEAFEQRYESELANGFGNLASRSIAMVRKYRDGAVPHVEPELREDFDGLADEVAALIDRAELTPALELVWERVRRLNRYVEETTPWALAKDPANAERLDVVLATLIEGVRVVAVLLAPVLPETVDKLLAALNAPDIAYAGATLTAGAVTQVDVLAPLFPKDLPPAPVAA</sequence>
<organism evidence="14">
    <name type="scientific">Paraconexibacter sp. AEG42_29</name>
    <dbReference type="NCBI Taxonomy" id="2997339"/>
    <lineage>
        <taxon>Bacteria</taxon>
        <taxon>Bacillati</taxon>
        <taxon>Actinomycetota</taxon>
        <taxon>Thermoleophilia</taxon>
        <taxon>Solirubrobacterales</taxon>
        <taxon>Paraconexibacteraceae</taxon>
        <taxon>Paraconexibacter</taxon>
    </lineage>
</organism>
<dbReference type="InterPro" id="IPR014729">
    <property type="entry name" value="Rossmann-like_a/b/a_fold"/>
</dbReference>
<accession>A0AAU7B1N1</accession>
<dbReference type="SUPFAM" id="SSF47323">
    <property type="entry name" value="Anticodon-binding domain of a subclass of class I aminoacyl-tRNA synthetases"/>
    <property type="match status" value="1"/>
</dbReference>
<feature type="binding site" evidence="10">
    <location>
        <position position="129"/>
    </location>
    <ligand>
        <name>Zn(2+)</name>
        <dbReference type="ChEBI" id="CHEBI:29105"/>
    </ligand>
</feature>
<dbReference type="InterPro" id="IPR033911">
    <property type="entry name" value="MetRS_core"/>
</dbReference>
<dbReference type="NCBIfam" id="NF008900">
    <property type="entry name" value="PRK12267.1"/>
    <property type="match status" value="1"/>
</dbReference>
<dbReference type="AlphaFoldDB" id="A0AAU7B1N1"/>
<dbReference type="FunFam" id="2.170.220.10:FF:000001">
    <property type="entry name" value="methionine--tRNA ligase, mitochondrial"/>
    <property type="match status" value="1"/>
</dbReference>
<keyword evidence="6 10" id="KW-0067">ATP-binding</keyword>
<dbReference type="PRINTS" id="PR01041">
    <property type="entry name" value="TRNASYNTHMET"/>
</dbReference>
<dbReference type="PANTHER" id="PTHR43326">
    <property type="entry name" value="METHIONYL-TRNA SYNTHETASE"/>
    <property type="match status" value="1"/>
</dbReference>
<feature type="domain" description="Methionyl/Leucyl tRNA synthetase" evidence="12">
    <location>
        <begin position="142"/>
        <end position="359"/>
    </location>
</feature>
<keyword evidence="10" id="KW-0963">Cytoplasm</keyword>
<dbReference type="HAMAP" id="MF_01228">
    <property type="entry name" value="Met_tRNA_synth_type2"/>
    <property type="match status" value="1"/>
</dbReference>
<dbReference type="SUPFAM" id="SSF52374">
    <property type="entry name" value="Nucleotidylyl transferase"/>
    <property type="match status" value="1"/>
</dbReference>
<dbReference type="NCBIfam" id="TIGR00398">
    <property type="entry name" value="metG"/>
    <property type="match status" value="1"/>
</dbReference>
<evidence type="ECO:0000256" key="6">
    <source>
        <dbReference type="ARBA" id="ARBA00022840"/>
    </source>
</evidence>
<name>A0AAU7B1N1_9ACTN</name>
<dbReference type="Pfam" id="PF09334">
    <property type="entry name" value="tRNA-synt_1g"/>
    <property type="match status" value="1"/>
</dbReference>
<comment type="caution">
    <text evidence="10">Lacks conserved residue(s) required for the propagation of feature annotation.</text>
</comment>